<evidence type="ECO:0000313" key="10">
    <source>
        <dbReference type="Proteomes" id="UP000295184"/>
    </source>
</evidence>
<organism evidence="9 10">
    <name type="scientific">Allofournierella massiliensis</name>
    <dbReference type="NCBI Taxonomy" id="1650663"/>
    <lineage>
        <taxon>Bacteria</taxon>
        <taxon>Bacillati</taxon>
        <taxon>Bacillota</taxon>
        <taxon>Clostridia</taxon>
        <taxon>Eubacteriales</taxon>
        <taxon>Oscillospiraceae</taxon>
        <taxon>Allofournierella</taxon>
    </lineage>
</organism>
<protein>
    <recommendedName>
        <fullName evidence="6">RNA polymerase sigma factor SigI</fullName>
    </recommendedName>
</protein>
<keyword evidence="1 6" id="KW-0963">Cytoplasm</keyword>
<comment type="caution">
    <text evidence="9">The sequence shown here is derived from an EMBL/GenBank/DDBJ whole genome shotgun (WGS) entry which is preliminary data.</text>
</comment>
<evidence type="ECO:0000256" key="5">
    <source>
        <dbReference type="ARBA" id="ARBA00023163"/>
    </source>
</evidence>
<feature type="short sequence motif" description="Polymerase core binding" evidence="6">
    <location>
        <begin position="49"/>
        <end position="62"/>
    </location>
</feature>
<comment type="similarity">
    <text evidence="6">Belongs to the sigma-70 factor family. SigI subfamily.</text>
</comment>
<dbReference type="RefSeq" id="WP_058964117.1">
    <property type="nucleotide sequence ID" value="NZ_CABKVM010000016.1"/>
</dbReference>
<gene>
    <name evidence="6" type="primary">sigI</name>
    <name evidence="9" type="ORF">EDD77_101103</name>
</gene>
<dbReference type="PANTHER" id="PTHR30385:SF6">
    <property type="entry name" value="RNA POLYMERASE SIGMA FACTOR SIGI"/>
    <property type="match status" value="1"/>
</dbReference>
<evidence type="ECO:0000259" key="8">
    <source>
        <dbReference type="Pfam" id="PF04542"/>
    </source>
</evidence>
<keyword evidence="5 6" id="KW-0804">Transcription</keyword>
<dbReference type="InterPro" id="IPR014284">
    <property type="entry name" value="RNA_pol_sigma-70_dom"/>
</dbReference>
<dbReference type="SUPFAM" id="SSF88946">
    <property type="entry name" value="Sigma2 domain of RNA polymerase sigma factors"/>
    <property type="match status" value="1"/>
</dbReference>
<dbReference type="Proteomes" id="UP000295184">
    <property type="component" value="Unassembled WGS sequence"/>
</dbReference>
<dbReference type="Gene3D" id="1.10.1740.10">
    <property type="match status" value="1"/>
</dbReference>
<evidence type="ECO:0000256" key="7">
    <source>
        <dbReference type="SAM" id="MobiDB-lite"/>
    </source>
</evidence>
<evidence type="ECO:0000313" key="9">
    <source>
        <dbReference type="EMBL" id="TCL61649.1"/>
    </source>
</evidence>
<evidence type="ECO:0000256" key="1">
    <source>
        <dbReference type="ARBA" id="ARBA00022490"/>
    </source>
</evidence>
<evidence type="ECO:0000256" key="6">
    <source>
        <dbReference type="HAMAP-Rule" id="MF_02064"/>
    </source>
</evidence>
<keyword evidence="4 6" id="KW-0238">DNA-binding</keyword>
<dbReference type="GO" id="GO:0003677">
    <property type="term" value="F:DNA binding"/>
    <property type="evidence" value="ECO:0007669"/>
    <property type="project" value="UniProtKB-UniRule"/>
</dbReference>
<sequence length="243" mass="27341">MQTDHAILEQVAQAKTSLERADELIRQYQPFIKAQASRALGRLCTEQDDAFSIGMIAFHEAIRGYSRARGSFLQYAALVIRSRIRDEQRRERRHTPHARLDQPGPEEGHTLGEQLADPENPVDAAEGRLATQAEIRELTATMAGFGIALSDVAENCPRQRRTLEACRQAVRYAREHPELLEELLHTGKLPLARLCEGSGVARKTLERHRKYVTALLLIYTNGYEIIRGHICQMLAPQGGERPA</sequence>
<evidence type="ECO:0000256" key="2">
    <source>
        <dbReference type="ARBA" id="ARBA00023015"/>
    </source>
</evidence>
<comment type="subunit">
    <text evidence="6">Interacts with RsgI.</text>
</comment>
<comment type="function">
    <text evidence="6">Sigma factors are initiation factors that promote the attachment of RNA polymerase to specific initiation sites and are then released.</text>
</comment>
<dbReference type="InterPro" id="IPR014244">
    <property type="entry name" value="RNA_pol_sigma-I"/>
</dbReference>
<dbReference type="PANTHER" id="PTHR30385">
    <property type="entry name" value="SIGMA FACTOR F FLAGELLAR"/>
    <property type="match status" value="1"/>
</dbReference>
<feature type="region of interest" description="Disordered" evidence="7">
    <location>
        <begin position="87"/>
        <end position="119"/>
    </location>
</feature>
<dbReference type="HAMAP" id="MF_02064">
    <property type="entry name" value="Sigma70_SigI"/>
    <property type="match status" value="1"/>
</dbReference>
<evidence type="ECO:0000256" key="4">
    <source>
        <dbReference type="ARBA" id="ARBA00023125"/>
    </source>
</evidence>
<keyword evidence="6" id="KW-0346">Stress response</keyword>
<comment type="activity regulation">
    <text evidence="6">Negatively regulated by the anti-sigma-I factor RsgI.</text>
</comment>
<feature type="DNA-binding region" description="H-T-H motif" evidence="6">
    <location>
        <begin position="191"/>
        <end position="210"/>
    </location>
</feature>
<dbReference type="GO" id="GO:0005737">
    <property type="term" value="C:cytoplasm"/>
    <property type="evidence" value="ECO:0007669"/>
    <property type="project" value="UniProtKB-SubCell"/>
</dbReference>
<dbReference type="STRING" id="1650663.GCA_001486665_01702"/>
<dbReference type="Pfam" id="PF04542">
    <property type="entry name" value="Sigma70_r2"/>
    <property type="match status" value="1"/>
</dbReference>
<reference evidence="9 10" key="1">
    <citation type="submission" date="2019-03" db="EMBL/GenBank/DDBJ databases">
        <title>Genomic Encyclopedia of Type Strains, Phase IV (KMG-IV): sequencing the most valuable type-strain genomes for metagenomic binning, comparative biology and taxonomic classification.</title>
        <authorList>
            <person name="Goeker M."/>
        </authorList>
    </citation>
    <scope>NUCLEOTIDE SEQUENCE [LARGE SCALE GENOMIC DNA]</scope>
    <source>
        <strain evidence="9 10">DSM 100451</strain>
    </source>
</reference>
<dbReference type="EMBL" id="SLUM01000001">
    <property type="protein sequence ID" value="TCL61649.1"/>
    <property type="molecule type" value="Genomic_DNA"/>
</dbReference>
<accession>A0A4R1R7Z2</accession>
<comment type="subcellular location">
    <subcellularLocation>
        <location evidence="6">Cytoplasm</location>
    </subcellularLocation>
</comment>
<name>A0A4R1R7Z2_9FIRM</name>
<dbReference type="AlphaFoldDB" id="A0A4R1R7Z2"/>
<dbReference type="InterPro" id="IPR013325">
    <property type="entry name" value="RNA_pol_sigma_r2"/>
</dbReference>
<dbReference type="OrthoDB" id="3190733at2"/>
<dbReference type="GO" id="GO:0016987">
    <property type="term" value="F:sigma factor activity"/>
    <property type="evidence" value="ECO:0007669"/>
    <property type="project" value="UniProtKB-UniRule"/>
</dbReference>
<dbReference type="InterPro" id="IPR007627">
    <property type="entry name" value="RNA_pol_sigma70_r2"/>
</dbReference>
<keyword evidence="3 6" id="KW-0731">Sigma factor</keyword>
<proteinExistence type="inferred from homology"/>
<evidence type="ECO:0000256" key="3">
    <source>
        <dbReference type="ARBA" id="ARBA00023082"/>
    </source>
</evidence>
<dbReference type="NCBIfam" id="TIGR02937">
    <property type="entry name" value="sigma70-ECF"/>
    <property type="match status" value="1"/>
</dbReference>
<feature type="domain" description="RNA polymerase sigma-70 region 2" evidence="8">
    <location>
        <begin position="24"/>
        <end position="93"/>
    </location>
</feature>
<keyword evidence="2 6" id="KW-0805">Transcription regulation</keyword>
<dbReference type="GO" id="GO:0006352">
    <property type="term" value="P:DNA-templated transcription initiation"/>
    <property type="evidence" value="ECO:0007669"/>
    <property type="project" value="UniProtKB-UniRule"/>
</dbReference>